<dbReference type="PaxDb" id="2903-EOD24173"/>
<comment type="similarity">
    <text evidence="5">Belongs to the STT3 family.</text>
</comment>
<comment type="pathway">
    <text evidence="4">Protein modification; protein glycosylation.</text>
</comment>
<dbReference type="OMA" id="PAWEIFN"/>
<evidence type="ECO:0000256" key="17">
    <source>
        <dbReference type="SAM" id="Phobius"/>
    </source>
</evidence>
<keyword evidence="10" id="KW-0479">Metal-binding</keyword>
<dbReference type="GO" id="GO:0012505">
    <property type="term" value="C:endomembrane system"/>
    <property type="evidence" value="ECO:0007669"/>
    <property type="project" value="UniProtKB-SubCell"/>
</dbReference>
<dbReference type="FunFam" id="3.40.50.12610:FF:000003">
    <property type="entry name" value="Oligosaccharyl transferase-like protein"/>
    <property type="match status" value="1"/>
</dbReference>
<evidence type="ECO:0000256" key="6">
    <source>
        <dbReference type="ARBA" id="ARBA00012605"/>
    </source>
</evidence>
<evidence type="ECO:0000256" key="13">
    <source>
        <dbReference type="ARBA" id="ARBA00023136"/>
    </source>
</evidence>
<comment type="subcellular location">
    <subcellularLocation>
        <location evidence="3">Endomembrane system</location>
        <topology evidence="3">Multi-pass membrane protein</topology>
    </subcellularLocation>
</comment>
<evidence type="ECO:0000256" key="5">
    <source>
        <dbReference type="ARBA" id="ARBA00010810"/>
    </source>
</evidence>
<evidence type="ECO:0000256" key="4">
    <source>
        <dbReference type="ARBA" id="ARBA00004922"/>
    </source>
</evidence>
<reference evidence="20" key="2">
    <citation type="submission" date="2024-10" db="UniProtKB">
        <authorList>
            <consortium name="EnsemblProtists"/>
        </authorList>
    </citation>
    <scope>IDENTIFICATION</scope>
</reference>
<comment type="cofactor">
    <cofactor evidence="1">
        <name>Mn(2+)</name>
        <dbReference type="ChEBI" id="CHEBI:29035"/>
    </cofactor>
</comment>
<dbReference type="Proteomes" id="UP000013827">
    <property type="component" value="Unassembled WGS sequence"/>
</dbReference>
<dbReference type="eggNOG" id="KOG2292">
    <property type="taxonomic scope" value="Eukaryota"/>
</dbReference>
<evidence type="ECO:0000256" key="1">
    <source>
        <dbReference type="ARBA" id="ARBA00001936"/>
    </source>
</evidence>
<keyword evidence="11" id="KW-0460">Magnesium</keyword>
<proteinExistence type="inferred from homology"/>
<dbReference type="KEGG" id="ehx:EMIHUDRAFT_469383"/>
<dbReference type="Pfam" id="PF21436">
    <property type="entry name" value="STT3-PglB_core"/>
    <property type="match status" value="1"/>
</dbReference>
<dbReference type="InterPro" id="IPR048999">
    <property type="entry name" value="STT3-PglB_core"/>
</dbReference>
<dbReference type="EnsemblProtists" id="EOD24173">
    <property type="protein sequence ID" value="EOD24173"/>
    <property type="gene ID" value="EMIHUDRAFT_469383"/>
</dbReference>
<keyword evidence="12 17" id="KW-1133">Transmembrane helix</keyword>
<evidence type="ECO:0000259" key="19">
    <source>
        <dbReference type="Pfam" id="PF21436"/>
    </source>
</evidence>
<dbReference type="GO" id="GO:0046872">
    <property type="term" value="F:metal ion binding"/>
    <property type="evidence" value="ECO:0007669"/>
    <property type="project" value="UniProtKB-KW"/>
</dbReference>
<feature type="compositionally biased region" description="Basic and acidic residues" evidence="16">
    <location>
        <begin position="793"/>
        <end position="808"/>
    </location>
</feature>
<dbReference type="Pfam" id="PF02516">
    <property type="entry name" value="STT3"/>
    <property type="match status" value="1"/>
</dbReference>
<keyword evidence="9 17" id="KW-0812">Transmembrane</keyword>
<feature type="transmembrane region" description="Helical" evidence="17">
    <location>
        <begin position="160"/>
        <end position="178"/>
    </location>
</feature>
<keyword evidence="8" id="KW-0808">Transferase</keyword>
<feature type="transmembrane region" description="Helical" evidence="17">
    <location>
        <begin position="277"/>
        <end position="298"/>
    </location>
</feature>
<feature type="transmembrane region" description="Helical" evidence="17">
    <location>
        <begin position="352"/>
        <end position="375"/>
    </location>
</feature>
<feature type="transmembrane region" description="Helical" evidence="17">
    <location>
        <begin position="396"/>
        <end position="415"/>
    </location>
</feature>
<organism evidence="20 21">
    <name type="scientific">Emiliania huxleyi (strain CCMP1516)</name>
    <dbReference type="NCBI Taxonomy" id="280463"/>
    <lineage>
        <taxon>Eukaryota</taxon>
        <taxon>Haptista</taxon>
        <taxon>Haptophyta</taxon>
        <taxon>Prymnesiophyceae</taxon>
        <taxon>Isochrysidales</taxon>
        <taxon>Noelaerhabdaceae</taxon>
        <taxon>Emiliania</taxon>
    </lineage>
</organism>
<dbReference type="RefSeq" id="XP_005776602.1">
    <property type="nucleotide sequence ID" value="XM_005776545.1"/>
</dbReference>
<dbReference type="HOGENOM" id="CLU_009279_0_0_1"/>
<feature type="region of interest" description="Disordered" evidence="16">
    <location>
        <begin position="82"/>
        <end position="107"/>
    </location>
</feature>
<evidence type="ECO:0000256" key="8">
    <source>
        <dbReference type="ARBA" id="ARBA00022679"/>
    </source>
</evidence>
<sequence length="957" mass="103235">MGGAAAALVLGSKLVLWSVYAVGIYFACKFAYEIRIYAIVNYGYVIHEFDPWFNFRATKCADARRNGKRSLAHGTAPGRLEVERPAASPDAPDVDSSSAAGSPATSPGTSTCIELGALTAECSGTWSAGVAAAAIMARCTTFYFWTRALRPDPAVADGRATKASVVFGVLCGLAYVYMVAAWGGYVFVVNMIGVHAAALCACGRYTSKLHRAYSLFYVIGTLGATRVPPVNWAPVRNLEQMGPLLAFVGMQLLEYVEVQRRARKLSVLQVQLLRAKLALPIALALVGAAALLMQFGYFGPLSARVRGLFVKHTRTGNPLVDSVAEHQPANEQADSTASTTAYSHYLHHIYHIAPYGFLLSLVRFTDANLFIVLYAGTAYFFSNKMAPHCPPCSARLVILLGPVASALGGVLLGAASSPTGVAADQLLVRPVARLGSRILRLPSPPATGAAEATAAEGAEEEEEEEDRSGKDASASAKERRKKGGKGGAKAEAALGEAWSHARALGALAMEGVELVYANPVSCLLRIALGAYAVYWCVPRGREFYDYSHQLAEGLSQPQIMFKAKTYNGQEVMVDDYREAYWWLRDKTPEDARVMAWWDYGYQITGIGERTTIADGNTWNHEHIATLGLILSGNEQKAHSIARHLADYVLVWAGGGGDDLAKSPHMARIGNSVFRDICPGDPTCSKFGFYQGGQPTPMMEECLLYKLTMHGQRGIAANESLFQHVFTSRYGKVRIFKVRRVSLKSKKWVADPANRRCDAPGSWYCVGQYPPALAPLIARRKNFAQLEDFNTKRSSEDEAYDKEYHERMSGRKGPSDGPGGGGGSKGRPGLWYLGCVGAEALLGEERTYSGGADGSTLAEARAFAKEAGSRYVALARSGMDGHAFAIPALPQGWKAGSLDDAGCSMPCLDFQAYGCGCADELCAEAGVRGEEHVRRWAIYEVVAKGKKKAKKGSPKDEM</sequence>
<dbReference type="PANTHER" id="PTHR13872">
    <property type="entry name" value="DOLICHYL-DIPHOSPHOOLIGOSACCHARIDE--PROTEIN GLYCOSYLTRANSFERASE SUBUNIT"/>
    <property type="match status" value="1"/>
</dbReference>
<evidence type="ECO:0000313" key="20">
    <source>
        <dbReference type="EnsemblProtists" id="EOD24173"/>
    </source>
</evidence>
<evidence type="ECO:0000256" key="7">
    <source>
        <dbReference type="ARBA" id="ARBA00022676"/>
    </source>
</evidence>
<feature type="domain" description="STT3/PglB/AglB core" evidence="19">
    <location>
        <begin position="592"/>
        <end position="647"/>
    </location>
</feature>
<keyword evidence="13 17" id="KW-0472">Membrane</keyword>
<feature type="domain" description="Oligosaccharyl transferase STT3 N-terminal" evidence="18">
    <location>
        <begin position="134"/>
        <end position="387"/>
    </location>
</feature>
<evidence type="ECO:0000256" key="9">
    <source>
        <dbReference type="ARBA" id="ARBA00022692"/>
    </source>
</evidence>
<evidence type="ECO:0000256" key="2">
    <source>
        <dbReference type="ARBA" id="ARBA00001946"/>
    </source>
</evidence>
<evidence type="ECO:0000256" key="10">
    <source>
        <dbReference type="ARBA" id="ARBA00022723"/>
    </source>
</evidence>
<protein>
    <recommendedName>
        <fullName evidence="6">dolichyl-diphosphooligosaccharide--protein glycotransferase</fullName>
        <ecNumber evidence="6">2.4.99.18</ecNumber>
    </recommendedName>
</protein>
<dbReference type="PANTHER" id="PTHR13872:SF1">
    <property type="entry name" value="DOLICHYL-DIPHOSPHOOLIGOSACCHARIDE--PROTEIN GLYCOSYLTRANSFERASE SUBUNIT STT3B"/>
    <property type="match status" value="1"/>
</dbReference>
<comment type="catalytic activity">
    <reaction evidence="15">
        <text>a di-trans,poly-cis-dolichyl diphosphooligosaccharide + L-asparaginyl-[protein] = N(4)-(oligosaccharide-(1-&gt;4)-N-acetyl-beta-D-glucosaminyl-(1-&gt;4)-N-acetyl-beta-D-glucosaminyl)-L-asparaginyl-[protein] + a di-trans,poly-cis-dolichyl diphosphate + H(+)</text>
        <dbReference type="Rhea" id="RHEA:22980"/>
        <dbReference type="Rhea" id="RHEA-COMP:12804"/>
        <dbReference type="Rhea" id="RHEA-COMP:12805"/>
        <dbReference type="Rhea" id="RHEA-COMP:19506"/>
        <dbReference type="Rhea" id="RHEA-COMP:19509"/>
        <dbReference type="ChEBI" id="CHEBI:15378"/>
        <dbReference type="ChEBI" id="CHEBI:50347"/>
        <dbReference type="ChEBI" id="CHEBI:57497"/>
        <dbReference type="ChEBI" id="CHEBI:57570"/>
        <dbReference type="ChEBI" id="CHEBI:132529"/>
        <dbReference type="EC" id="2.4.99.18"/>
    </reaction>
</comment>
<feature type="compositionally biased region" description="Acidic residues" evidence="16">
    <location>
        <begin position="457"/>
        <end position="466"/>
    </location>
</feature>
<dbReference type="UniPathway" id="UPA00378"/>
<evidence type="ECO:0000313" key="21">
    <source>
        <dbReference type="Proteomes" id="UP000013827"/>
    </source>
</evidence>
<feature type="compositionally biased region" description="Low complexity" evidence="16">
    <location>
        <begin position="446"/>
        <end position="456"/>
    </location>
</feature>
<dbReference type="STRING" id="2903.R1CMH9"/>
<comment type="cofactor">
    <cofactor evidence="2">
        <name>Mg(2+)</name>
        <dbReference type="ChEBI" id="CHEBI:18420"/>
    </cofactor>
</comment>
<dbReference type="EC" id="2.4.99.18" evidence="6"/>
<dbReference type="GeneID" id="17269718"/>
<dbReference type="Gene3D" id="3.40.50.12610">
    <property type="match status" value="1"/>
</dbReference>
<keyword evidence="7" id="KW-0328">Glycosyltransferase</keyword>
<dbReference type="GO" id="GO:0004579">
    <property type="term" value="F:dolichyl-diphosphooligosaccharide-protein glycotransferase activity"/>
    <property type="evidence" value="ECO:0007669"/>
    <property type="project" value="UniProtKB-EC"/>
</dbReference>
<evidence type="ECO:0000256" key="16">
    <source>
        <dbReference type="SAM" id="MobiDB-lite"/>
    </source>
</evidence>
<name>A0A0D3JKY8_EMIH1</name>
<feature type="region of interest" description="Disordered" evidence="16">
    <location>
        <begin position="793"/>
        <end position="822"/>
    </location>
</feature>
<accession>A0A0D3JKY8</accession>
<dbReference type="InterPro" id="IPR003674">
    <property type="entry name" value="Oligo_trans_STT3"/>
</dbReference>
<keyword evidence="21" id="KW-1185">Reference proteome</keyword>
<reference evidence="21" key="1">
    <citation type="journal article" date="2013" name="Nature">
        <title>Pan genome of the phytoplankton Emiliania underpins its global distribution.</title>
        <authorList>
            <person name="Read B.A."/>
            <person name="Kegel J."/>
            <person name="Klute M.J."/>
            <person name="Kuo A."/>
            <person name="Lefebvre S.C."/>
            <person name="Maumus F."/>
            <person name="Mayer C."/>
            <person name="Miller J."/>
            <person name="Monier A."/>
            <person name="Salamov A."/>
            <person name="Young J."/>
            <person name="Aguilar M."/>
            <person name="Claverie J.M."/>
            <person name="Frickenhaus S."/>
            <person name="Gonzalez K."/>
            <person name="Herman E.K."/>
            <person name="Lin Y.C."/>
            <person name="Napier J."/>
            <person name="Ogata H."/>
            <person name="Sarno A.F."/>
            <person name="Shmutz J."/>
            <person name="Schroeder D."/>
            <person name="de Vargas C."/>
            <person name="Verret F."/>
            <person name="von Dassow P."/>
            <person name="Valentin K."/>
            <person name="Van de Peer Y."/>
            <person name="Wheeler G."/>
            <person name="Dacks J.B."/>
            <person name="Delwiche C.F."/>
            <person name="Dyhrman S.T."/>
            <person name="Glockner G."/>
            <person name="John U."/>
            <person name="Richards T."/>
            <person name="Worden A.Z."/>
            <person name="Zhang X."/>
            <person name="Grigoriev I.V."/>
            <person name="Allen A.E."/>
            <person name="Bidle K."/>
            <person name="Borodovsky M."/>
            <person name="Bowler C."/>
            <person name="Brownlee C."/>
            <person name="Cock J.M."/>
            <person name="Elias M."/>
            <person name="Gladyshev V.N."/>
            <person name="Groth M."/>
            <person name="Guda C."/>
            <person name="Hadaegh A."/>
            <person name="Iglesias-Rodriguez M.D."/>
            <person name="Jenkins J."/>
            <person name="Jones B.M."/>
            <person name="Lawson T."/>
            <person name="Leese F."/>
            <person name="Lindquist E."/>
            <person name="Lobanov A."/>
            <person name="Lomsadze A."/>
            <person name="Malik S.B."/>
            <person name="Marsh M.E."/>
            <person name="Mackinder L."/>
            <person name="Mock T."/>
            <person name="Mueller-Roeber B."/>
            <person name="Pagarete A."/>
            <person name="Parker M."/>
            <person name="Probert I."/>
            <person name="Quesneville H."/>
            <person name="Raines C."/>
            <person name="Rensing S.A."/>
            <person name="Riano-Pachon D.M."/>
            <person name="Richier S."/>
            <person name="Rokitta S."/>
            <person name="Shiraiwa Y."/>
            <person name="Soanes D.M."/>
            <person name="van der Giezen M."/>
            <person name="Wahlund T.M."/>
            <person name="Williams B."/>
            <person name="Wilson W."/>
            <person name="Wolfe G."/>
            <person name="Wurch L.L."/>
        </authorList>
    </citation>
    <scope>NUCLEOTIDE SEQUENCE</scope>
</reference>
<feature type="transmembrane region" description="Helical" evidence="17">
    <location>
        <begin position="126"/>
        <end position="148"/>
    </location>
</feature>
<evidence type="ECO:0000256" key="12">
    <source>
        <dbReference type="ARBA" id="ARBA00022989"/>
    </source>
</evidence>
<evidence type="ECO:0000256" key="14">
    <source>
        <dbReference type="ARBA" id="ARBA00023211"/>
    </source>
</evidence>
<evidence type="ECO:0000256" key="3">
    <source>
        <dbReference type="ARBA" id="ARBA00004127"/>
    </source>
</evidence>
<dbReference type="InterPro" id="IPR048307">
    <property type="entry name" value="STT3_N"/>
</dbReference>
<dbReference type="AlphaFoldDB" id="A0A0D3JKY8"/>
<evidence type="ECO:0000256" key="15">
    <source>
        <dbReference type="ARBA" id="ARBA00048829"/>
    </source>
</evidence>
<feature type="region of interest" description="Disordered" evidence="16">
    <location>
        <begin position="442"/>
        <end position="488"/>
    </location>
</feature>
<evidence type="ECO:0000256" key="11">
    <source>
        <dbReference type="ARBA" id="ARBA00022842"/>
    </source>
</evidence>
<evidence type="ECO:0000259" key="18">
    <source>
        <dbReference type="Pfam" id="PF02516"/>
    </source>
</evidence>
<dbReference type="GO" id="GO:0016020">
    <property type="term" value="C:membrane"/>
    <property type="evidence" value="ECO:0007669"/>
    <property type="project" value="InterPro"/>
</dbReference>
<feature type="compositionally biased region" description="Low complexity" evidence="16">
    <location>
        <begin position="85"/>
        <end position="107"/>
    </location>
</feature>
<keyword evidence="14" id="KW-0464">Manganese</keyword>